<reference evidence="3" key="1">
    <citation type="submission" date="2022-11" db="EMBL/GenBank/DDBJ databases">
        <authorList>
            <person name="Petersen C."/>
        </authorList>
    </citation>
    <scope>NUCLEOTIDE SEQUENCE</scope>
    <source>
        <strain evidence="3">IBT 34128</strain>
    </source>
</reference>
<dbReference type="OrthoDB" id="4507572at2759"/>
<feature type="coiled-coil region" evidence="1">
    <location>
        <begin position="435"/>
        <end position="462"/>
    </location>
</feature>
<dbReference type="PRINTS" id="PR01217">
    <property type="entry name" value="PRICHEXTENSN"/>
</dbReference>
<dbReference type="PANTHER" id="PTHR42023">
    <property type="entry name" value="BHLH DOMAIN-CONTAINING PROTEIN"/>
    <property type="match status" value="1"/>
</dbReference>
<evidence type="ECO:0000256" key="2">
    <source>
        <dbReference type="SAM" id="MobiDB-lite"/>
    </source>
</evidence>
<feature type="region of interest" description="Disordered" evidence="2">
    <location>
        <begin position="1"/>
        <end position="250"/>
    </location>
</feature>
<gene>
    <name evidence="3" type="ORF">NUU61_004857</name>
</gene>
<evidence type="ECO:0000313" key="4">
    <source>
        <dbReference type="Proteomes" id="UP001141434"/>
    </source>
</evidence>
<evidence type="ECO:0008006" key="5">
    <source>
        <dbReference type="Google" id="ProtNLM"/>
    </source>
</evidence>
<feature type="compositionally biased region" description="Pro residues" evidence="2">
    <location>
        <begin position="111"/>
        <end position="141"/>
    </location>
</feature>
<organism evidence="3 4">
    <name type="scientific">Penicillium alfredii</name>
    <dbReference type="NCBI Taxonomy" id="1506179"/>
    <lineage>
        <taxon>Eukaryota</taxon>
        <taxon>Fungi</taxon>
        <taxon>Dikarya</taxon>
        <taxon>Ascomycota</taxon>
        <taxon>Pezizomycotina</taxon>
        <taxon>Eurotiomycetes</taxon>
        <taxon>Eurotiomycetidae</taxon>
        <taxon>Eurotiales</taxon>
        <taxon>Aspergillaceae</taxon>
        <taxon>Penicillium</taxon>
    </lineage>
</organism>
<keyword evidence="1" id="KW-0175">Coiled coil</keyword>
<accession>A0A9W9F8I6</accession>
<keyword evidence="4" id="KW-1185">Reference proteome</keyword>
<evidence type="ECO:0000313" key="3">
    <source>
        <dbReference type="EMBL" id="KAJ5095501.1"/>
    </source>
</evidence>
<name>A0A9W9F8I6_9EURO</name>
<sequence length="489" mass="54055">MWSKASFNRTQRPSIGNPTLVDKTWDDSKYPSLSGGPQAQNLTKDLPALPNEADPSLQPQPEGNVNKRYSDVSPVESPVLGHEARDSESSFCVSPIHESEEWSHPRDDSRPSPPPTPVPPEPADPPPSQEEPPLPPPPPRPVKQLRFSPTPEQPTRWDDFSGEPTTKNTGKAGQVTPRDTTFHKAPSSHASNLFNWGREQLQPKKKLAEARSRITSFSKNEAPAPKEPRSRSSSRVRPLNEHLGNAQANTEDATAQITQINNLGFVPTVVTSISAGDSKPLPARPTTEDSPIPRDQTDPNFDTAIANMMVPNEPVSRFSTTTYTATDAGSQNNSRRTSVNLKRQSTEDLNSVIARRRPIPNLMPTSKKPVRKPTPTQAVQGPAPPPQPPANDPRRTHTGALRDELTRRRYNLETVIHELTQVIQPSSIAYDLAAKAEVKKTVNSIENELAEIKREEHELGLKITRAWRRLDEKENNGDGSGLWVKRVTS</sequence>
<evidence type="ECO:0000256" key="1">
    <source>
        <dbReference type="SAM" id="Coils"/>
    </source>
</evidence>
<dbReference type="Proteomes" id="UP001141434">
    <property type="component" value="Unassembled WGS sequence"/>
</dbReference>
<dbReference type="RefSeq" id="XP_056511052.1">
    <property type="nucleotide sequence ID" value="XM_056655439.1"/>
</dbReference>
<dbReference type="EMBL" id="JAPMSZ010000007">
    <property type="protein sequence ID" value="KAJ5095501.1"/>
    <property type="molecule type" value="Genomic_DNA"/>
</dbReference>
<dbReference type="PANTHER" id="PTHR42023:SF1">
    <property type="entry name" value="BHLH DOMAIN-CONTAINING PROTEIN"/>
    <property type="match status" value="1"/>
</dbReference>
<reference evidence="3" key="2">
    <citation type="journal article" date="2023" name="IMA Fungus">
        <title>Comparative genomic study of the Penicillium genus elucidates a diverse pangenome and 15 lateral gene transfer events.</title>
        <authorList>
            <person name="Petersen C."/>
            <person name="Sorensen T."/>
            <person name="Nielsen M.R."/>
            <person name="Sondergaard T.E."/>
            <person name="Sorensen J.L."/>
            <person name="Fitzpatrick D.A."/>
            <person name="Frisvad J.C."/>
            <person name="Nielsen K.L."/>
        </authorList>
    </citation>
    <scope>NUCLEOTIDE SEQUENCE</scope>
    <source>
        <strain evidence="3">IBT 34128</strain>
    </source>
</reference>
<feature type="compositionally biased region" description="Polar residues" evidence="2">
    <location>
        <begin position="1"/>
        <end position="17"/>
    </location>
</feature>
<feature type="compositionally biased region" description="Basic and acidic residues" evidence="2">
    <location>
        <begin position="392"/>
        <end position="403"/>
    </location>
</feature>
<proteinExistence type="predicted"/>
<feature type="compositionally biased region" description="Pro residues" evidence="2">
    <location>
        <begin position="382"/>
        <end position="391"/>
    </location>
</feature>
<feature type="region of interest" description="Disordered" evidence="2">
    <location>
        <begin position="273"/>
        <end position="300"/>
    </location>
</feature>
<protein>
    <recommendedName>
        <fullName evidence="5">BHLH domain-containing protein</fullName>
    </recommendedName>
</protein>
<dbReference type="AlphaFoldDB" id="A0A9W9F8I6"/>
<comment type="caution">
    <text evidence="3">The sequence shown here is derived from an EMBL/GenBank/DDBJ whole genome shotgun (WGS) entry which is preliminary data.</text>
</comment>
<dbReference type="GeneID" id="81394607"/>
<feature type="compositionally biased region" description="Polar residues" evidence="2">
    <location>
        <begin position="323"/>
        <end position="349"/>
    </location>
</feature>
<feature type="region of interest" description="Disordered" evidence="2">
    <location>
        <begin position="323"/>
        <end position="403"/>
    </location>
</feature>
<feature type="compositionally biased region" description="Basic and acidic residues" evidence="2">
    <location>
        <begin position="97"/>
        <end position="110"/>
    </location>
</feature>